<keyword evidence="2" id="KW-1185">Reference proteome</keyword>
<evidence type="ECO:0000313" key="1">
    <source>
        <dbReference type="EMBL" id="MFD2592550.1"/>
    </source>
</evidence>
<comment type="caution">
    <text evidence="1">The sequence shown here is derived from an EMBL/GenBank/DDBJ whole genome shotgun (WGS) entry which is preliminary data.</text>
</comment>
<evidence type="ECO:0000313" key="2">
    <source>
        <dbReference type="Proteomes" id="UP001597459"/>
    </source>
</evidence>
<sequence>MNNSILDKIQDIPIGYSVGMYKNRKYSIIRTDFNDGRSSKIYARELKGNDFISLNYYQTTKRDLIKPCEMPLEKVLLFLKNIQIV</sequence>
<protein>
    <submittedName>
        <fullName evidence="1">Peptide methionine sulfoxide reductase</fullName>
    </submittedName>
</protein>
<name>A0ABW5NAA8_9FLAO</name>
<dbReference type="EMBL" id="JBHULX010000039">
    <property type="protein sequence ID" value="MFD2592550.1"/>
    <property type="molecule type" value="Genomic_DNA"/>
</dbReference>
<proteinExistence type="predicted"/>
<reference evidence="2" key="1">
    <citation type="journal article" date="2019" name="Int. J. Syst. Evol. Microbiol.">
        <title>The Global Catalogue of Microorganisms (GCM) 10K type strain sequencing project: providing services to taxonomists for standard genome sequencing and annotation.</title>
        <authorList>
            <consortium name="The Broad Institute Genomics Platform"/>
            <consortium name="The Broad Institute Genome Sequencing Center for Infectious Disease"/>
            <person name="Wu L."/>
            <person name="Ma J."/>
        </authorList>
    </citation>
    <scope>NUCLEOTIDE SEQUENCE [LARGE SCALE GENOMIC DNA]</scope>
    <source>
        <strain evidence="2">KCTC 42423</strain>
    </source>
</reference>
<dbReference type="Proteomes" id="UP001597459">
    <property type="component" value="Unassembled WGS sequence"/>
</dbReference>
<dbReference type="RefSeq" id="WP_378254589.1">
    <property type="nucleotide sequence ID" value="NZ_JBHSJV010000001.1"/>
</dbReference>
<organism evidence="1 2">
    <name type="scientific">Aquimarina hainanensis</name>
    <dbReference type="NCBI Taxonomy" id="1578017"/>
    <lineage>
        <taxon>Bacteria</taxon>
        <taxon>Pseudomonadati</taxon>
        <taxon>Bacteroidota</taxon>
        <taxon>Flavobacteriia</taxon>
        <taxon>Flavobacteriales</taxon>
        <taxon>Flavobacteriaceae</taxon>
        <taxon>Aquimarina</taxon>
    </lineage>
</organism>
<accession>A0ABW5NAA8</accession>
<gene>
    <name evidence="1" type="ORF">ACFSTE_17065</name>
</gene>